<keyword evidence="2" id="KW-1185">Reference proteome</keyword>
<dbReference type="SUPFAM" id="SSF142906">
    <property type="entry name" value="YjbR-like"/>
    <property type="match status" value="1"/>
</dbReference>
<evidence type="ECO:0000313" key="1">
    <source>
        <dbReference type="EMBL" id="SFP25612.1"/>
    </source>
</evidence>
<dbReference type="Gene3D" id="3.90.1150.30">
    <property type="match status" value="1"/>
</dbReference>
<dbReference type="AlphaFoldDB" id="A0A1I5NV28"/>
<dbReference type="PANTHER" id="PTHR35145">
    <property type="entry name" value="CYTOPLASMIC PROTEIN-RELATED"/>
    <property type="match status" value="1"/>
</dbReference>
<evidence type="ECO:0000313" key="2">
    <source>
        <dbReference type="Proteomes" id="UP000199306"/>
    </source>
</evidence>
<dbReference type="InterPro" id="IPR038056">
    <property type="entry name" value="YjbR-like_sf"/>
</dbReference>
<gene>
    <name evidence="1" type="ORF">SAMN04515674_102131</name>
</gene>
<proteinExistence type="predicted"/>
<sequence>MSFQPAMNLELLREICLALPFATEDVKYGSDLCFSVGNKIFCGTRIEGPFRTGLKCDENDFIELTERSGIVPMPRLSATFWVRIEDDTVLTVKEWEYYIRKSYEQILTRLPMKTKKSLGIIDE</sequence>
<dbReference type="Proteomes" id="UP000199306">
    <property type="component" value="Unassembled WGS sequence"/>
</dbReference>
<name>A0A1I5NV28_9BACT</name>
<dbReference type="PANTHER" id="PTHR35145:SF1">
    <property type="entry name" value="CYTOPLASMIC PROTEIN"/>
    <property type="match status" value="1"/>
</dbReference>
<protein>
    <submittedName>
        <fullName evidence="1">Predicted DNA-binding protein, MmcQ/YjbR family</fullName>
    </submittedName>
</protein>
<dbReference type="InterPro" id="IPR058532">
    <property type="entry name" value="YjbR/MT2646/Rv2570-like"/>
</dbReference>
<reference evidence="1 2" key="1">
    <citation type="submission" date="2016-10" db="EMBL/GenBank/DDBJ databases">
        <authorList>
            <person name="de Groot N.N."/>
        </authorList>
    </citation>
    <scope>NUCLEOTIDE SEQUENCE [LARGE SCALE GENOMIC DNA]</scope>
    <source>
        <strain evidence="2">E92,LMG 26720,CCM 7988</strain>
    </source>
</reference>
<dbReference type="InterPro" id="IPR007351">
    <property type="entry name" value="YjbR"/>
</dbReference>
<dbReference type="EMBL" id="FOXH01000002">
    <property type="protein sequence ID" value="SFP25612.1"/>
    <property type="molecule type" value="Genomic_DNA"/>
</dbReference>
<organism evidence="1 2">
    <name type="scientific">Pseudarcicella hirudinis</name>
    <dbReference type="NCBI Taxonomy" id="1079859"/>
    <lineage>
        <taxon>Bacteria</taxon>
        <taxon>Pseudomonadati</taxon>
        <taxon>Bacteroidota</taxon>
        <taxon>Cytophagia</taxon>
        <taxon>Cytophagales</taxon>
        <taxon>Flectobacillaceae</taxon>
        <taxon>Pseudarcicella</taxon>
    </lineage>
</organism>
<dbReference type="GO" id="GO:0003677">
    <property type="term" value="F:DNA binding"/>
    <property type="evidence" value="ECO:0007669"/>
    <property type="project" value="UniProtKB-KW"/>
</dbReference>
<dbReference type="Pfam" id="PF04237">
    <property type="entry name" value="YjbR"/>
    <property type="match status" value="1"/>
</dbReference>
<keyword evidence="1" id="KW-0238">DNA-binding</keyword>
<accession>A0A1I5NV28</accession>